<dbReference type="AlphaFoldDB" id="A0A7R8W2E0"/>
<gene>
    <name evidence="1" type="ORF">TDIB3V08_LOCUS13090</name>
</gene>
<sequence length="116" mass="12819">MICKHMCLAAVTSDGQKLGVYLNVDCQKSAAICQSAPKKPRGYFTSARVLVSKLSDKPYGADVNRANRATGNPELHPQWCPKYGGAWSPSRSDMSIILVMYFSEWLHISVLNTVKL</sequence>
<organism evidence="1">
    <name type="scientific">Timema douglasi</name>
    <name type="common">Walking stick</name>
    <dbReference type="NCBI Taxonomy" id="61478"/>
    <lineage>
        <taxon>Eukaryota</taxon>
        <taxon>Metazoa</taxon>
        <taxon>Ecdysozoa</taxon>
        <taxon>Arthropoda</taxon>
        <taxon>Hexapoda</taxon>
        <taxon>Insecta</taxon>
        <taxon>Pterygota</taxon>
        <taxon>Neoptera</taxon>
        <taxon>Polyneoptera</taxon>
        <taxon>Phasmatodea</taxon>
        <taxon>Timematodea</taxon>
        <taxon>Timematoidea</taxon>
        <taxon>Timematidae</taxon>
        <taxon>Timema</taxon>
    </lineage>
</organism>
<reference evidence="1" key="1">
    <citation type="submission" date="2020-11" db="EMBL/GenBank/DDBJ databases">
        <authorList>
            <person name="Tran Van P."/>
        </authorList>
    </citation>
    <scope>NUCLEOTIDE SEQUENCE</scope>
</reference>
<accession>A0A7R8W2E0</accession>
<name>A0A7R8W2E0_TIMDO</name>
<dbReference type="EMBL" id="OA589763">
    <property type="protein sequence ID" value="CAD7206941.1"/>
    <property type="molecule type" value="Genomic_DNA"/>
</dbReference>
<evidence type="ECO:0000313" key="1">
    <source>
        <dbReference type="EMBL" id="CAD7206941.1"/>
    </source>
</evidence>
<protein>
    <submittedName>
        <fullName evidence="1">Uncharacterized protein</fullName>
    </submittedName>
</protein>
<proteinExistence type="predicted"/>